<dbReference type="EMBL" id="JAAAIP010000110">
    <property type="protein sequence ID" value="KAG0325550.1"/>
    <property type="molecule type" value="Genomic_DNA"/>
</dbReference>
<dbReference type="InterPro" id="IPR004263">
    <property type="entry name" value="Exostosin"/>
</dbReference>
<dbReference type="PANTHER" id="PTHR11062">
    <property type="entry name" value="EXOSTOSIN HEPARAN SULFATE GLYCOSYLTRANSFERASE -RELATED"/>
    <property type="match status" value="1"/>
</dbReference>
<evidence type="ECO:0000313" key="5">
    <source>
        <dbReference type="Proteomes" id="UP000738325"/>
    </source>
</evidence>
<keyword evidence="2" id="KW-0812">Transmembrane</keyword>
<evidence type="ECO:0000256" key="1">
    <source>
        <dbReference type="ARBA" id="ARBA00010271"/>
    </source>
</evidence>
<evidence type="ECO:0000259" key="3">
    <source>
        <dbReference type="Pfam" id="PF03016"/>
    </source>
</evidence>
<evidence type="ECO:0000256" key="2">
    <source>
        <dbReference type="SAM" id="Phobius"/>
    </source>
</evidence>
<dbReference type="AlphaFoldDB" id="A0A9P6UYG6"/>
<sequence length="456" mass="53370">MPSYYYKGQFRHEPSAFDPRSIMMTARRLMTSRKGIIYLFGGFFFCWFYVLVRMTFSSTTSPYVLPPLPPIEYSKMWPPNLDTLLCRPKIYVYPDPPAIQAVYERVPPVNTPYISERILLEQLRDPHSSAYKNYVTLEPEEADFFYIPFLGARYLNHCWFILGEKGDCDVDEQYVLPMMQHIQQKLPYWNRTFGQDHLMAHPMDRTSHYYQSREVMENATFLTTVGDLRPVSSSIVGSRRYKNIVIPSATALLDLVKADPLQYLTHEGHPRHKKRDVFVLFGGRYSDVQPDDVYSAGIRSLFSSLEKQPGYVIGPGWETDKYMKLLSRARYGLAPMGHTLDTTRIWEYIAFGVVPVIIADGIIEPFEDDFDWKSISVRIRRKDAHKIDAILRAIPDEEYQAKRRRVWEYGRRVLLTRDSWHLIVRDLCRRGRLEGKRTIDRNNHANLTLPYVSIHT</sequence>
<comment type="caution">
    <text evidence="4">The sequence shown here is derived from an EMBL/GenBank/DDBJ whole genome shotgun (WGS) entry which is preliminary data.</text>
</comment>
<feature type="transmembrane region" description="Helical" evidence="2">
    <location>
        <begin position="36"/>
        <end position="56"/>
    </location>
</feature>
<dbReference type="GO" id="GO:0016757">
    <property type="term" value="F:glycosyltransferase activity"/>
    <property type="evidence" value="ECO:0007669"/>
    <property type="project" value="InterPro"/>
</dbReference>
<gene>
    <name evidence="4" type="ORF">BGZ99_000534</name>
</gene>
<dbReference type="InterPro" id="IPR040911">
    <property type="entry name" value="Exostosin_GT47"/>
</dbReference>
<keyword evidence="2" id="KW-0472">Membrane</keyword>
<evidence type="ECO:0000313" key="4">
    <source>
        <dbReference type="EMBL" id="KAG0325550.1"/>
    </source>
</evidence>
<reference evidence="4" key="1">
    <citation type="journal article" date="2020" name="Fungal Divers.">
        <title>Resolving the Mortierellaceae phylogeny through synthesis of multi-gene phylogenetics and phylogenomics.</title>
        <authorList>
            <person name="Vandepol N."/>
            <person name="Liber J."/>
            <person name="Desiro A."/>
            <person name="Na H."/>
            <person name="Kennedy M."/>
            <person name="Barry K."/>
            <person name="Grigoriev I.V."/>
            <person name="Miller A.N."/>
            <person name="O'Donnell K."/>
            <person name="Stajich J.E."/>
            <person name="Bonito G."/>
        </authorList>
    </citation>
    <scope>NUCLEOTIDE SEQUENCE</scope>
    <source>
        <strain evidence="4">REB-010B</strain>
    </source>
</reference>
<dbReference type="Proteomes" id="UP000738325">
    <property type="component" value="Unassembled WGS sequence"/>
</dbReference>
<keyword evidence="2" id="KW-1133">Transmembrane helix</keyword>
<name>A0A9P6UYG6_9FUNG</name>
<organism evidence="4 5">
    <name type="scientific">Dissophora globulifera</name>
    <dbReference type="NCBI Taxonomy" id="979702"/>
    <lineage>
        <taxon>Eukaryota</taxon>
        <taxon>Fungi</taxon>
        <taxon>Fungi incertae sedis</taxon>
        <taxon>Mucoromycota</taxon>
        <taxon>Mortierellomycotina</taxon>
        <taxon>Mortierellomycetes</taxon>
        <taxon>Mortierellales</taxon>
        <taxon>Mortierellaceae</taxon>
        <taxon>Dissophora</taxon>
    </lineage>
</organism>
<dbReference type="Pfam" id="PF03016">
    <property type="entry name" value="Exostosin_GT47"/>
    <property type="match status" value="1"/>
</dbReference>
<proteinExistence type="inferred from homology"/>
<dbReference type="PANTHER" id="PTHR11062:SF281">
    <property type="entry name" value="EXOSTOSIN-LIKE 2"/>
    <property type="match status" value="1"/>
</dbReference>
<protein>
    <recommendedName>
        <fullName evidence="3">Exostosin GT47 domain-containing protein</fullName>
    </recommendedName>
</protein>
<feature type="domain" description="Exostosin GT47" evidence="3">
    <location>
        <begin position="88"/>
        <end position="394"/>
    </location>
</feature>
<accession>A0A9P6UYG6</accession>
<comment type="similarity">
    <text evidence="1">Belongs to the glycosyltransferase 47 family.</text>
</comment>
<keyword evidence="5" id="KW-1185">Reference proteome</keyword>
<dbReference type="OrthoDB" id="1924787at2759"/>